<gene>
    <name evidence="2" type="ORF">CJ030_MR2G022055</name>
</gene>
<accession>A0A6A1WIJ1</accession>
<evidence type="ECO:0000313" key="3">
    <source>
        <dbReference type="Proteomes" id="UP000516437"/>
    </source>
</evidence>
<dbReference type="EMBL" id="RXIC02000020">
    <property type="protein sequence ID" value="KAB1223478.1"/>
    <property type="molecule type" value="Genomic_DNA"/>
</dbReference>
<name>A0A6A1WIJ1_9ROSI</name>
<organism evidence="2 3">
    <name type="scientific">Morella rubra</name>
    <name type="common">Chinese bayberry</name>
    <dbReference type="NCBI Taxonomy" id="262757"/>
    <lineage>
        <taxon>Eukaryota</taxon>
        <taxon>Viridiplantae</taxon>
        <taxon>Streptophyta</taxon>
        <taxon>Embryophyta</taxon>
        <taxon>Tracheophyta</taxon>
        <taxon>Spermatophyta</taxon>
        <taxon>Magnoliopsida</taxon>
        <taxon>eudicotyledons</taxon>
        <taxon>Gunneridae</taxon>
        <taxon>Pentapetalae</taxon>
        <taxon>rosids</taxon>
        <taxon>fabids</taxon>
        <taxon>Fagales</taxon>
        <taxon>Myricaceae</taxon>
        <taxon>Morella</taxon>
    </lineage>
</organism>
<evidence type="ECO:0000256" key="1">
    <source>
        <dbReference type="SAM" id="MobiDB-lite"/>
    </source>
</evidence>
<sequence length="150" mass="17388">MSSGRRKRVFDHGESSRPGRDQEEKRIFCSVRGNPFLSDSINIDFTMIFIIERIRMNGLKRQWQRLLKKFKPEERTVASGSHETRLSLLEASISDLKEQVLLVFDIWAGFDDNKSTLASHTTDMEIIAHEARSTRHHYNNTDYNVSSDSV</sequence>
<proteinExistence type="predicted"/>
<evidence type="ECO:0000313" key="2">
    <source>
        <dbReference type="EMBL" id="KAB1223478.1"/>
    </source>
</evidence>
<feature type="compositionally biased region" description="Basic and acidic residues" evidence="1">
    <location>
        <begin position="10"/>
        <end position="23"/>
    </location>
</feature>
<dbReference type="Proteomes" id="UP000516437">
    <property type="component" value="Chromosome 2"/>
</dbReference>
<dbReference type="AlphaFoldDB" id="A0A6A1WIJ1"/>
<feature type="region of interest" description="Disordered" evidence="1">
    <location>
        <begin position="1"/>
        <end position="23"/>
    </location>
</feature>
<reference evidence="2 3" key="1">
    <citation type="journal article" date="2019" name="Plant Biotechnol. J.">
        <title>The red bayberry genome and genetic basis of sex determination.</title>
        <authorList>
            <person name="Jia H.M."/>
            <person name="Jia H.J."/>
            <person name="Cai Q.L."/>
            <person name="Wang Y."/>
            <person name="Zhao H.B."/>
            <person name="Yang W.F."/>
            <person name="Wang G.Y."/>
            <person name="Li Y.H."/>
            <person name="Zhan D.L."/>
            <person name="Shen Y.T."/>
            <person name="Niu Q.F."/>
            <person name="Chang L."/>
            <person name="Qiu J."/>
            <person name="Zhao L."/>
            <person name="Xie H.B."/>
            <person name="Fu W.Y."/>
            <person name="Jin J."/>
            <person name="Li X.W."/>
            <person name="Jiao Y."/>
            <person name="Zhou C.C."/>
            <person name="Tu T."/>
            <person name="Chai C.Y."/>
            <person name="Gao J.L."/>
            <person name="Fan L.J."/>
            <person name="van de Weg E."/>
            <person name="Wang J.Y."/>
            <person name="Gao Z.S."/>
        </authorList>
    </citation>
    <scope>NUCLEOTIDE SEQUENCE [LARGE SCALE GENOMIC DNA]</scope>
    <source>
        <tissue evidence="2">Leaves</tissue>
    </source>
</reference>
<protein>
    <submittedName>
        <fullName evidence="2">Uncharacterized protein</fullName>
    </submittedName>
</protein>
<keyword evidence="3" id="KW-1185">Reference proteome</keyword>
<comment type="caution">
    <text evidence="2">The sequence shown here is derived from an EMBL/GenBank/DDBJ whole genome shotgun (WGS) entry which is preliminary data.</text>
</comment>